<protein>
    <submittedName>
        <fullName evidence="1">Uncharacterized protein</fullName>
    </submittedName>
</protein>
<sequence length="47" mass="5615">MKPLMLLWRLTVSLPEGALQTRRTFHKVYQLDLYHEGQEDCTYFLTA</sequence>
<comment type="caution">
    <text evidence="1">The sequence shown here is derived from an EMBL/GenBank/DDBJ whole genome shotgun (WGS) entry which is preliminary data.</text>
</comment>
<evidence type="ECO:0000313" key="1">
    <source>
        <dbReference type="EMBL" id="MBA0626605.1"/>
    </source>
</evidence>
<evidence type="ECO:0000313" key="2">
    <source>
        <dbReference type="Proteomes" id="UP000593561"/>
    </source>
</evidence>
<keyword evidence="2" id="KW-1185">Reference proteome</keyword>
<dbReference type="AlphaFoldDB" id="A0A7J8SL88"/>
<reference evidence="1 2" key="1">
    <citation type="journal article" date="2019" name="Genome Biol. Evol.">
        <title>Insights into the evolution of the New World diploid cottons (Gossypium, subgenus Houzingenia) based on genome sequencing.</title>
        <authorList>
            <person name="Grover C.E."/>
            <person name="Arick M.A. 2nd"/>
            <person name="Thrash A."/>
            <person name="Conover J.L."/>
            <person name="Sanders W.S."/>
            <person name="Peterson D.G."/>
            <person name="Frelichowski J.E."/>
            <person name="Scheffler J.A."/>
            <person name="Scheffler B.E."/>
            <person name="Wendel J.F."/>
        </authorList>
    </citation>
    <scope>NUCLEOTIDE SEQUENCE [LARGE SCALE GENOMIC DNA]</scope>
    <source>
        <strain evidence="1">27</strain>
        <tissue evidence="1">Leaf</tissue>
    </source>
</reference>
<accession>A0A7J8SL88</accession>
<proteinExistence type="predicted"/>
<organism evidence="1 2">
    <name type="scientific">Gossypium davidsonii</name>
    <name type="common">Davidson's cotton</name>
    <name type="synonym">Gossypium klotzschianum subsp. davidsonii</name>
    <dbReference type="NCBI Taxonomy" id="34287"/>
    <lineage>
        <taxon>Eukaryota</taxon>
        <taxon>Viridiplantae</taxon>
        <taxon>Streptophyta</taxon>
        <taxon>Embryophyta</taxon>
        <taxon>Tracheophyta</taxon>
        <taxon>Spermatophyta</taxon>
        <taxon>Magnoliopsida</taxon>
        <taxon>eudicotyledons</taxon>
        <taxon>Gunneridae</taxon>
        <taxon>Pentapetalae</taxon>
        <taxon>rosids</taxon>
        <taxon>malvids</taxon>
        <taxon>Malvales</taxon>
        <taxon>Malvaceae</taxon>
        <taxon>Malvoideae</taxon>
        <taxon>Gossypium</taxon>
    </lineage>
</organism>
<dbReference type="EMBL" id="JABFAC010000010">
    <property type="protein sequence ID" value="MBA0626605.1"/>
    <property type="molecule type" value="Genomic_DNA"/>
</dbReference>
<dbReference type="Proteomes" id="UP000593561">
    <property type="component" value="Unassembled WGS sequence"/>
</dbReference>
<name>A0A7J8SL88_GOSDV</name>
<gene>
    <name evidence="1" type="ORF">Godav_004246</name>
</gene>